<dbReference type="Gene3D" id="3.30.565.10">
    <property type="entry name" value="Histidine kinase-like ATPase, C-terminal domain"/>
    <property type="match status" value="1"/>
</dbReference>
<dbReference type="InterPro" id="IPR004358">
    <property type="entry name" value="Sig_transdc_His_kin-like_C"/>
</dbReference>
<dbReference type="GO" id="GO:0005524">
    <property type="term" value="F:ATP binding"/>
    <property type="evidence" value="ECO:0007669"/>
    <property type="project" value="UniProtKB-KW"/>
</dbReference>
<dbReference type="Pfam" id="PF02518">
    <property type="entry name" value="HATPase_c"/>
    <property type="match status" value="1"/>
</dbReference>
<name>A0A150RPD0_SORCE</name>
<dbReference type="PRINTS" id="PR00344">
    <property type="entry name" value="BCTRLSENSOR"/>
</dbReference>
<feature type="domain" description="Histidine kinase" evidence="11">
    <location>
        <begin position="419"/>
        <end position="623"/>
    </location>
</feature>
<dbReference type="EC" id="2.7.13.3" evidence="2"/>
<reference evidence="12 13" key="1">
    <citation type="submission" date="2014-02" db="EMBL/GenBank/DDBJ databases">
        <title>The small core and large imbalanced accessory genome model reveals a collaborative survival strategy of Sorangium cellulosum strains in nature.</title>
        <authorList>
            <person name="Han K."/>
            <person name="Peng R."/>
            <person name="Blom J."/>
            <person name="Li Y.-Z."/>
        </authorList>
    </citation>
    <scope>NUCLEOTIDE SEQUENCE [LARGE SCALE GENOMIC DNA]</scope>
    <source>
        <strain evidence="12 13">So0011-07</strain>
    </source>
</reference>
<feature type="non-terminal residue" evidence="12">
    <location>
        <position position="623"/>
    </location>
</feature>
<evidence type="ECO:0000313" key="12">
    <source>
        <dbReference type="EMBL" id="KYF81846.1"/>
    </source>
</evidence>
<keyword evidence="6 12" id="KW-0418">Kinase</keyword>
<feature type="coiled-coil region" evidence="9">
    <location>
        <begin position="2"/>
        <end position="36"/>
    </location>
</feature>
<evidence type="ECO:0000256" key="2">
    <source>
        <dbReference type="ARBA" id="ARBA00012438"/>
    </source>
</evidence>
<dbReference type="InterPro" id="IPR003018">
    <property type="entry name" value="GAF"/>
</dbReference>
<evidence type="ECO:0000256" key="9">
    <source>
        <dbReference type="SAM" id="Coils"/>
    </source>
</evidence>
<dbReference type="SUPFAM" id="SSF55874">
    <property type="entry name" value="ATPase domain of HSP90 chaperone/DNA topoisomerase II/histidine kinase"/>
    <property type="match status" value="1"/>
</dbReference>
<evidence type="ECO:0000313" key="13">
    <source>
        <dbReference type="Proteomes" id="UP000075635"/>
    </source>
</evidence>
<dbReference type="Gene3D" id="3.30.450.40">
    <property type="match status" value="2"/>
</dbReference>
<dbReference type="Pfam" id="PF01590">
    <property type="entry name" value="GAF"/>
    <property type="match status" value="1"/>
</dbReference>
<keyword evidence="8" id="KW-0902">Two-component regulatory system</keyword>
<dbReference type="SUPFAM" id="SSF47384">
    <property type="entry name" value="Homodimeric domain of signal transducing histidine kinase"/>
    <property type="match status" value="1"/>
</dbReference>
<feature type="region of interest" description="Disordered" evidence="10">
    <location>
        <begin position="274"/>
        <end position="296"/>
    </location>
</feature>
<keyword evidence="9" id="KW-0175">Coiled coil</keyword>
<evidence type="ECO:0000259" key="11">
    <source>
        <dbReference type="PROSITE" id="PS50109"/>
    </source>
</evidence>
<keyword evidence="3" id="KW-0597">Phosphoprotein</keyword>
<evidence type="ECO:0000256" key="8">
    <source>
        <dbReference type="ARBA" id="ARBA00023012"/>
    </source>
</evidence>
<sequence>MTAKAEQRTKALQARIDELEARLAQSEKTVHALRDVGLALGSTLDLDQLLALILNKITELLDADRATLYLLDEQRQRLFSRIVIGEEARAIELPVGAGIAGHVAKIGRTVRVKDAYRDRRFSRDWDDVTGYRTRSILAAPMKNHVGRTIGVIQVLNKHGEGEFSVHDEELLSALATQAAVSIDNSRLFLSVIQKNTQLVETKEQLEHRVSDLKLLFDLESAMGRATTMEDLARAVITEAGRACEARAGAMLVDEIEGGLVLYFFDLAAFEEGSVPPRSSASDDEPEGVVDGSPPRPEVKRVAMRRGEGIVGRAMVENEAVCFSIEDVQEGDMPVSPRLAQLFGADLRTAIAVPLEGEDGVPIGAMALYNSRRPHAFSKDDRALLRLVSANASTALRLFRSRLEREQSERLTTIGRLLSGVMHDMRTPLTVISGYVQLMAGAPDAATREEHARLILKQFDVISAMQREVLEFARGERSILVRKVYLTKFFGDIEKQLEQELAGTGVALSLALEDRGTARFDEAKLTRLLHNLVRNAVDAMRPGGGRVTIRAYRDGGDLAISVADTGKGIPKEIQGRLFQSFVTSGKRGGTGLGLAIVKKIVDEHAGTIEVESSSKGAKFTIRLP</sequence>
<comment type="catalytic activity">
    <reaction evidence="1">
        <text>ATP + protein L-histidine = ADP + protein N-phospho-L-histidine.</text>
        <dbReference type="EC" id="2.7.13.3"/>
    </reaction>
</comment>
<dbReference type="SMART" id="SM00387">
    <property type="entry name" value="HATPase_c"/>
    <property type="match status" value="1"/>
</dbReference>
<gene>
    <name evidence="12" type="ORF">BE17_07130</name>
</gene>
<dbReference type="EMBL" id="JEMB01002342">
    <property type="protein sequence ID" value="KYF81846.1"/>
    <property type="molecule type" value="Genomic_DNA"/>
</dbReference>
<evidence type="ECO:0000256" key="10">
    <source>
        <dbReference type="SAM" id="MobiDB-lite"/>
    </source>
</evidence>
<dbReference type="InterPro" id="IPR003661">
    <property type="entry name" value="HisK_dim/P_dom"/>
</dbReference>
<keyword evidence="5" id="KW-0547">Nucleotide-binding</keyword>
<dbReference type="CDD" id="cd00082">
    <property type="entry name" value="HisKA"/>
    <property type="match status" value="1"/>
</dbReference>
<dbReference type="SMART" id="SM00065">
    <property type="entry name" value="GAF"/>
    <property type="match status" value="2"/>
</dbReference>
<evidence type="ECO:0000256" key="5">
    <source>
        <dbReference type="ARBA" id="ARBA00022741"/>
    </source>
</evidence>
<dbReference type="Gene3D" id="1.10.287.130">
    <property type="match status" value="1"/>
</dbReference>
<dbReference type="PANTHER" id="PTHR43065:SF10">
    <property type="entry name" value="PEROXIDE STRESS-ACTIVATED HISTIDINE KINASE MAK3"/>
    <property type="match status" value="1"/>
</dbReference>
<dbReference type="Proteomes" id="UP000075635">
    <property type="component" value="Unassembled WGS sequence"/>
</dbReference>
<dbReference type="SMART" id="SM00388">
    <property type="entry name" value="HisKA"/>
    <property type="match status" value="1"/>
</dbReference>
<dbReference type="GO" id="GO:0000155">
    <property type="term" value="F:phosphorelay sensor kinase activity"/>
    <property type="evidence" value="ECO:0007669"/>
    <property type="project" value="InterPro"/>
</dbReference>
<dbReference type="Pfam" id="PF13185">
    <property type="entry name" value="GAF_2"/>
    <property type="match status" value="1"/>
</dbReference>
<dbReference type="InterPro" id="IPR003594">
    <property type="entry name" value="HATPase_dom"/>
</dbReference>
<dbReference type="InterPro" id="IPR036097">
    <property type="entry name" value="HisK_dim/P_sf"/>
</dbReference>
<evidence type="ECO:0000256" key="7">
    <source>
        <dbReference type="ARBA" id="ARBA00022840"/>
    </source>
</evidence>
<keyword evidence="4" id="KW-0808">Transferase</keyword>
<proteinExistence type="predicted"/>
<keyword evidence="7" id="KW-0067">ATP-binding</keyword>
<organism evidence="12 13">
    <name type="scientific">Sorangium cellulosum</name>
    <name type="common">Polyangium cellulosum</name>
    <dbReference type="NCBI Taxonomy" id="56"/>
    <lineage>
        <taxon>Bacteria</taxon>
        <taxon>Pseudomonadati</taxon>
        <taxon>Myxococcota</taxon>
        <taxon>Polyangia</taxon>
        <taxon>Polyangiales</taxon>
        <taxon>Polyangiaceae</taxon>
        <taxon>Sorangium</taxon>
    </lineage>
</organism>
<protein>
    <recommendedName>
        <fullName evidence="2">histidine kinase</fullName>
        <ecNumber evidence="2">2.7.13.3</ecNumber>
    </recommendedName>
</protein>
<evidence type="ECO:0000256" key="4">
    <source>
        <dbReference type="ARBA" id="ARBA00022679"/>
    </source>
</evidence>
<dbReference type="AlphaFoldDB" id="A0A150RPD0"/>
<evidence type="ECO:0000256" key="1">
    <source>
        <dbReference type="ARBA" id="ARBA00000085"/>
    </source>
</evidence>
<dbReference type="PROSITE" id="PS50109">
    <property type="entry name" value="HIS_KIN"/>
    <property type="match status" value="1"/>
</dbReference>
<dbReference type="Pfam" id="PF00512">
    <property type="entry name" value="HisKA"/>
    <property type="match status" value="1"/>
</dbReference>
<dbReference type="InterPro" id="IPR029016">
    <property type="entry name" value="GAF-like_dom_sf"/>
</dbReference>
<comment type="caution">
    <text evidence="12">The sequence shown here is derived from an EMBL/GenBank/DDBJ whole genome shotgun (WGS) entry which is preliminary data.</text>
</comment>
<evidence type="ECO:0000256" key="6">
    <source>
        <dbReference type="ARBA" id="ARBA00022777"/>
    </source>
</evidence>
<dbReference type="InterPro" id="IPR036890">
    <property type="entry name" value="HATPase_C_sf"/>
</dbReference>
<evidence type="ECO:0000256" key="3">
    <source>
        <dbReference type="ARBA" id="ARBA00022553"/>
    </source>
</evidence>
<dbReference type="PANTHER" id="PTHR43065">
    <property type="entry name" value="SENSOR HISTIDINE KINASE"/>
    <property type="match status" value="1"/>
</dbReference>
<dbReference type="SUPFAM" id="SSF55781">
    <property type="entry name" value="GAF domain-like"/>
    <property type="match status" value="2"/>
</dbReference>
<accession>A0A150RPD0</accession>
<dbReference type="InterPro" id="IPR005467">
    <property type="entry name" value="His_kinase_dom"/>
</dbReference>